<dbReference type="AlphaFoldDB" id="A0A0E9X5J9"/>
<reference evidence="1" key="1">
    <citation type="submission" date="2014-11" db="EMBL/GenBank/DDBJ databases">
        <authorList>
            <person name="Amaro Gonzalez C."/>
        </authorList>
    </citation>
    <scope>NUCLEOTIDE SEQUENCE</scope>
</reference>
<evidence type="ECO:0000313" key="1">
    <source>
        <dbReference type="EMBL" id="JAH96963.1"/>
    </source>
</evidence>
<name>A0A0E9X5J9_ANGAN</name>
<accession>A0A0E9X5J9</accession>
<proteinExistence type="predicted"/>
<protein>
    <submittedName>
        <fullName evidence="1">Uncharacterized protein</fullName>
    </submittedName>
</protein>
<dbReference type="EMBL" id="GBXM01011614">
    <property type="protein sequence ID" value="JAH96963.1"/>
    <property type="molecule type" value="Transcribed_RNA"/>
</dbReference>
<sequence>MSLKAKHFFSDILTQQLHKELQVSTITFACLPEASNYSGQTPILSSFKSPFGSAEIVKKPSCV</sequence>
<reference evidence="1" key="2">
    <citation type="journal article" date="2015" name="Fish Shellfish Immunol.">
        <title>Early steps in the European eel (Anguilla anguilla)-Vibrio vulnificus interaction in the gills: Role of the RtxA13 toxin.</title>
        <authorList>
            <person name="Callol A."/>
            <person name="Pajuelo D."/>
            <person name="Ebbesson L."/>
            <person name="Teles M."/>
            <person name="MacKenzie S."/>
            <person name="Amaro C."/>
        </authorList>
    </citation>
    <scope>NUCLEOTIDE SEQUENCE</scope>
</reference>
<organism evidence="1">
    <name type="scientific">Anguilla anguilla</name>
    <name type="common">European freshwater eel</name>
    <name type="synonym">Muraena anguilla</name>
    <dbReference type="NCBI Taxonomy" id="7936"/>
    <lineage>
        <taxon>Eukaryota</taxon>
        <taxon>Metazoa</taxon>
        <taxon>Chordata</taxon>
        <taxon>Craniata</taxon>
        <taxon>Vertebrata</taxon>
        <taxon>Euteleostomi</taxon>
        <taxon>Actinopterygii</taxon>
        <taxon>Neopterygii</taxon>
        <taxon>Teleostei</taxon>
        <taxon>Anguilliformes</taxon>
        <taxon>Anguillidae</taxon>
        <taxon>Anguilla</taxon>
    </lineage>
</organism>